<sequence length="78" mass="9106">MLLLTERRGGKRIKHHGPIHTTCYLLPWEGFRSISLLSTSRGRGEVMAARTCRFAVLGLVHVAYWKESTRRRIWNRTI</sequence>
<organism evidence="1 2">
    <name type="scientific">Aspergillus novoparasiticus</name>
    <dbReference type="NCBI Taxonomy" id="986946"/>
    <lineage>
        <taxon>Eukaryota</taxon>
        <taxon>Fungi</taxon>
        <taxon>Dikarya</taxon>
        <taxon>Ascomycota</taxon>
        <taxon>Pezizomycotina</taxon>
        <taxon>Eurotiomycetes</taxon>
        <taxon>Eurotiomycetidae</taxon>
        <taxon>Eurotiales</taxon>
        <taxon>Aspergillaceae</taxon>
        <taxon>Aspergillus</taxon>
        <taxon>Aspergillus subgen. Circumdati</taxon>
    </lineage>
</organism>
<keyword evidence="2" id="KW-1185">Reference proteome</keyword>
<dbReference type="Proteomes" id="UP000326799">
    <property type="component" value="Unassembled WGS sequence"/>
</dbReference>
<reference evidence="1 2" key="1">
    <citation type="submission" date="2019-04" db="EMBL/GenBank/DDBJ databases">
        <title>Fungal friends and foes A comparative genomics study of 23 Aspergillus species from section Flavi.</title>
        <authorList>
            <consortium name="DOE Joint Genome Institute"/>
            <person name="Kjaerbolling I."/>
            <person name="Vesth T.C."/>
            <person name="Frisvad J.C."/>
            <person name="Nybo J.L."/>
            <person name="Theobald S."/>
            <person name="Kildgaard S."/>
            <person name="Petersen T.I."/>
            <person name="Kuo A."/>
            <person name="Sato A."/>
            <person name="Lyhne E.K."/>
            <person name="Kogle M.E."/>
            <person name="Wiebenga A."/>
            <person name="Kun R.S."/>
            <person name="Lubbers R.J."/>
            <person name="Makela M.R."/>
            <person name="Barry K."/>
            <person name="Chovatia M."/>
            <person name="Clum A."/>
            <person name="Daum C."/>
            <person name="Haridas S."/>
            <person name="He G."/>
            <person name="LaButti K."/>
            <person name="Lipzen A."/>
            <person name="Mondo S."/>
            <person name="Pangilinan J."/>
            <person name="Riley R."/>
            <person name="Salamov A."/>
            <person name="Simmons B.A."/>
            <person name="Magnuson J.K."/>
            <person name="Henrissat B."/>
            <person name="Mortensen U.H."/>
            <person name="Larsen T.O."/>
            <person name="De vries R.P."/>
            <person name="Grigoriev I.V."/>
            <person name="Machida M."/>
            <person name="Baker S.E."/>
            <person name="Andersen M.R."/>
        </authorList>
    </citation>
    <scope>NUCLEOTIDE SEQUENCE [LARGE SCALE GENOMIC DNA]</scope>
    <source>
        <strain evidence="1 2">CBS 126849</strain>
    </source>
</reference>
<name>A0A5N6EZQ6_9EURO</name>
<proteinExistence type="predicted"/>
<evidence type="ECO:0000313" key="2">
    <source>
        <dbReference type="Proteomes" id="UP000326799"/>
    </source>
</evidence>
<gene>
    <name evidence="1" type="ORF">BDV33DRAFT_167807</name>
</gene>
<accession>A0A5N6EZQ6</accession>
<evidence type="ECO:0000313" key="1">
    <source>
        <dbReference type="EMBL" id="KAB8223052.1"/>
    </source>
</evidence>
<dbReference type="EMBL" id="ML733408">
    <property type="protein sequence ID" value="KAB8223052.1"/>
    <property type="molecule type" value="Genomic_DNA"/>
</dbReference>
<dbReference type="AlphaFoldDB" id="A0A5N6EZQ6"/>
<protein>
    <submittedName>
        <fullName evidence="1">Uncharacterized protein</fullName>
    </submittedName>
</protein>